<dbReference type="PANTHER" id="PTHR43630">
    <property type="entry name" value="POLY-BETA-1,6-N-ACETYL-D-GLUCOSAMINE SYNTHASE"/>
    <property type="match status" value="1"/>
</dbReference>
<organism evidence="4 5">
    <name type="scientific">Thermobacillus xylanilyticus</name>
    <dbReference type="NCBI Taxonomy" id="76633"/>
    <lineage>
        <taxon>Bacteria</taxon>
        <taxon>Bacillati</taxon>
        <taxon>Bacillota</taxon>
        <taxon>Bacilli</taxon>
        <taxon>Bacillales</taxon>
        <taxon>Paenibacillaceae</taxon>
        <taxon>Thermobacillus</taxon>
    </lineage>
</organism>
<evidence type="ECO:0000313" key="5">
    <source>
        <dbReference type="Proteomes" id="UP000681526"/>
    </source>
</evidence>
<dbReference type="InterPro" id="IPR019734">
    <property type="entry name" value="TPR_rpt"/>
</dbReference>
<dbReference type="EC" id="2.4.1.-" evidence="4"/>
<evidence type="ECO:0000256" key="1">
    <source>
        <dbReference type="PROSITE-ProRule" id="PRU00339"/>
    </source>
</evidence>
<feature type="domain" description="Ancillary SecYEG translocon subunit/Cell division coordinator CpoB TPR" evidence="3">
    <location>
        <begin position="182"/>
        <end position="310"/>
    </location>
</feature>
<accession>A0ABN7S216</accession>
<dbReference type="EMBL" id="CAJRAY010000057">
    <property type="protein sequence ID" value="CAG5088542.1"/>
    <property type="molecule type" value="Genomic_DNA"/>
</dbReference>
<dbReference type="PROSITE" id="PS50005">
    <property type="entry name" value="TPR"/>
    <property type="match status" value="2"/>
</dbReference>
<dbReference type="GO" id="GO:0016757">
    <property type="term" value="F:glycosyltransferase activity"/>
    <property type="evidence" value="ECO:0007669"/>
    <property type="project" value="UniProtKB-KW"/>
</dbReference>
<dbReference type="RefSeq" id="WP_213484817.1">
    <property type="nucleotide sequence ID" value="NZ_CAJRAY010000057.1"/>
</dbReference>
<dbReference type="PANTHER" id="PTHR43630:SF2">
    <property type="entry name" value="GLYCOSYLTRANSFERASE"/>
    <property type="match status" value="1"/>
</dbReference>
<dbReference type="Pfam" id="PF00535">
    <property type="entry name" value="Glycos_transf_2"/>
    <property type="match status" value="1"/>
</dbReference>
<dbReference type="InterPro" id="IPR029044">
    <property type="entry name" value="Nucleotide-diphossugar_trans"/>
</dbReference>
<evidence type="ECO:0000259" key="3">
    <source>
        <dbReference type="Pfam" id="PF09976"/>
    </source>
</evidence>
<dbReference type="SUPFAM" id="SSF48452">
    <property type="entry name" value="TPR-like"/>
    <property type="match status" value="1"/>
</dbReference>
<name>A0ABN7S216_THEXY</name>
<dbReference type="InterPro" id="IPR001173">
    <property type="entry name" value="Glyco_trans_2-like"/>
</dbReference>
<dbReference type="Gene3D" id="3.90.550.10">
    <property type="entry name" value="Spore Coat Polysaccharide Biosynthesis Protein SpsA, Chain A"/>
    <property type="match status" value="1"/>
</dbReference>
<dbReference type="InterPro" id="IPR018704">
    <property type="entry name" value="SecYEG/CpoB_TPR"/>
</dbReference>
<sequence>MTPLISLCMIVKDEESVLERCLKSVQGYVDEIIIVDTGSTDATRDIASRFTDRIYTFEWVNDFSAARNEALKYARGKWILVLDADEYFEESEIRKLRELLGSMDPEPHLIYNLTIISLLGEKHNFSTNESKVGRVFGNHLDIRYVRPIHEQPISARPGVRMHSASLPVRLFHSGYVEETIRAKNKHQRNLELFKKLEATTGLSAYDHLQLGNQYSMMREYDKALEHLNKALQNAKDLGAAYQQVLFTTIQVLINKGDLAKAYHFFEQHLESYEFNPDICTVKGIILYNLGFHDKAKQTFHMAVEEAERRAARNEPIAITSPDTALRLPLYQLAMIYEKEKNFAQTVYYLTKIIVTNPKEVSAVSKLVELMSLQEKTESIIHLLDQLLNPDALLTAMLGKISIKLGITPLATHYAGHASVRKLLKPDERIRYAIMTNDPAAVRNEWEGASPAERQAVSTVKHYIIGAFVWNRPEWLEDVQLPDDHVYMPLLAWIKSWFAGIADRSLPHGYAAEMLQELYTMGKLEAFDRLMEAVDDLPVVNQLANFFYGRHQIDLALQYYHHLLTHDGMDANSYANLADWCTLQRDVHSAQQYWEQAIKLEPNRKLWYIKHLLISPDPAARNAMKQKLFELDPGYKNLSLLHEL</sequence>
<feature type="repeat" description="TPR" evidence="1">
    <location>
        <begin position="204"/>
        <end position="237"/>
    </location>
</feature>
<dbReference type="InterPro" id="IPR011990">
    <property type="entry name" value="TPR-like_helical_dom_sf"/>
</dbReference>
<protein>
    <submittedName>
        <fullName evidence="4">Glycosyl transferase family 2</fullName>
        <ecNumber evidence="4">2.4.1.-</ecNumber>
    </submittedName>
</protein>
<evidence type="ECO:0000259" key="2">
    <source>
        <dbReference type="Pfam" id="PF00535"/>
    </source>
</evidence>
<dbReference type="SMART" id="SM00028">
    <property type="entry name" value="TPR"/>
    <property type="match status" value="5"/>
</dbReference>
<dbReference type="Gene3D" id="1.25.40.10">
    <property type="entry name" value="Tetratricopeptide repeat domain"/>
    <property type="match status" value="2"/>
</dbReference>
<evidence type="ECO:0000313" key="4">
    <source>
        <dbReference type="EMBL" id="CAG5088542.1"/>
    </source>
</evidence>
<comment type="caution">
    <text evidence="4">The sequence shown here is derived from an EMBL/GenBank/DDBJ whole genome shotgun (WGS) entry which is preliminary data.</text>
</comment>
<reference evidence="4 5" key="1">
    <citation type="submission" date="2021-04" db="EMBL/GenBank/DDBJ databases">
        <authorList>
            <person name="Rakotoarivonina H."/>
        </authorList>
    </citation>
    <scope>NUCLEOTIDE SEQUENCE [LARGE SCALE GENOMIC DNA]</scope>
    <source>
        <strain evidence="4 5">XE</strain>
    </source>
</reference>
<feature type="repeat" description="TPR" evidence="1">
    <location>
        <begin position="570"/>
        <end position="603"/>
    </location>
</feature>
<keyword evidence="4" id="KW-0328">Glycosyltransferase</keyword>
<dbReference type="CDD" id="cd02511">
    <property type="entry name" value="Beta4Glucosyltransferase"/>
    <property type="match status" value="1"/>
</dbReference>
<keyword evidence="4" id="KW-0808">Transferase</keyword>
<proteinExistence type="predicted"/>
<gene>
    <name evidence="4" type="primary">txxe 2611</name>
    <name evidence="4" type="ORF">TXXE_12040</name>
</gene>
<dbReference type="Proteomes" id="UP000681526">
    <property type="component" value="Unassembled WGS sequence"/>
</dbReference>
<feature type="domain" description="Glycosyltransferase 2-like" evidence="2">
    <location>
        <begin position="6"/>
        <end position="100"/>
    </location>
</feature>
<keyword evidence="1" id="KW-0802">TPR repeat</keyword>
<dbReference type="Pfam" id="PF09976">
    <property type="entry name" value="TPR_21"/>
    <property type="match status" value="1"/>
</dbReference>
<keyword evidence="5" id="KW-1185">Reference proteome</keyword>
<dbReference type="SUPFAM" id="SSF53448">
    <property type="entry name" value="Nucleotide-diphospho-sugar transferases"/>
    <property type="match status" value="1"/>
</dbReference>